<feature type="compositionally biased region" description="Polar residues" evidence="4">
    <location>
        <begin position="1"/>
        <end position="12"/>
    </location>
</feature>
<dbReference type="FunFam" id="1.10.10.2830:FF:000001">
    <property type="entry name" value="Chromosome partitioning protein ParB"/>
    <property type="match status" value="1"/>
</dbReference>
<dbReference type="GO" id="GO:0005694">
    <property type="term" value="C:chromosome"/>
    <property type="evidence" value="ECO:0007669"/>
    <property type="project" value="TreeGrafter"/>
</dbReference>
<dbReference type="AlphaFoldDB" id="A0A1F5NRR0"/>
<dbReference type="FunFam" id="3.90.1530.30:FF:000001">
    <property type="entry name" value="Chromosome partitioning protein ParB"/>
    <property type="match status" value="1"/>
</dbReference>
<evidence type="ECO:0000259" key="5">
    <source>
        <dbReference type="SMART" id="SM00470"/>
    </source>
</evidence>
<dbReference type="InterPro" id="IPR003115">
    <property type="entry name" value="ParB_N"/>
</dbReference>
<evidence type="ECO:0000256" key="2">
    <source>
        <dbReference type="ARBA" id="ARBA00022829"/>
    </source>
</evidence>
<dbReference type="GO" id="GO:0045881">
    <property type="term" value="P:positive regulation of sporulation resulting in formation of a cellular spore"/>
    <property type="evidence" value="ECO:0007669"/>
    <property type="project" value="TreeGrafter"/>
</dbReference>
<evidence type="ECO:0000313" key="7">
    <source>
        <dbReference type="Proteomes" id="UP000176233"/>
    </source>
</evidence>
<dbReference type="Gene3D" id="1.10.10.2830">
    <property type="match status" value="1"/>
</dbReference>
<feature type="domain" description="ParB-like N-terminal" evidence="5">
    <location>
        <begin position="60"/>
        <end position="152"/>
    </location>
</feature>
<dbReference type="CDD" id="cd16393">
    <property type="entry name" value="SPO0J_N"/>
    <property type="match status" value="1"/>
</dbReference>
<comment type="similarity">
    <text evidence="1">Belongs to the ParB family.</text>
</comment>
<dbReference type="NCBIfam" id="TIGR00180">
    <property type="entry name" value="parB_part"/>
    <property type="match status" value="1"/>
</dbReference>
<dbReference type="PANTHER" id="PTHR33375:SF1">
    <property type="entry name" value="CHROMOSOME-PARTITIONING PROTEIN PARB-RELATED"/>
    <property type="match status" value="1"/>
</dbReference>
<dbReference type="InterPro" id="IPR036086">
    <property type="entry name" value="ParB/Sulfiredoxin_sf"/>
</dbReference>
<dbReference type="SMART" id="SM00470">
    <property type="entry name" value="ParB"/>
    <property type="match status" value="1"/>
</dbReference>
<organism evidence="6 7">
    <name type="scientific">Candidatus Doudnabacteria bacterium RIFCSPHIGHO2_01_FULL_45_18</name>
    <dbReference type="NCBI Taxonomy" id="1817823"/>
    <lineage>
        <taxon>Bacteria</taxon>
        <taxon>Candidatus Doudnaibacteriota</taxon>
    </lineage>
</organism>
<accession>A0A1F5NRR0</accession>
<name>A0A1F5NRR0_9BACT</name>
<dbReference type="Pfam" id="PF02195">
    <property type="entry name" value="ParB_N"/>
    <property type="match status" value="1"/>
</dbReference>
<dbReference type="SUPFAM" id="SSF110849">
    <property type="entry name" value="ParB/Sulfiredoxin"/>
    <property type="match status" value="1"/>
</dbReference>
<dbReference type="PANTHER" id="PTHR33375">
    <property type="entry name" value="CHROMOSOME-PARTITIONING PROTEIN PARB-RELATED"/>
    <property type="match status" value="1"/>
</dbReference>
<dbReference type="InterPro" id="IPR004437">
    <property type="entry name" value="ParB/RepB/Spo0J"/>
</dbReference>
<dbReference type="Proteomes" id="UP000176233">
    <property type="component" value="Unassembled WGS sequence"/>
</dbReference>
<evidence type="ECO:0000256" key="4">
    <source>
        <dbReference type="SAM" id="MobiDB-lite"/>
    </source>
</evidence>
<evidence type="ECO:0000256" key="1">
    <source>
        <dbReference type="ARBA" id="ARBA00006295"/>
    </source>
</evidence>
<dbReference type="GO" id="GO:0003677">
    <property type="term" value="F:DNA binding"/>
    <property type="evidence" value="ECO:0007669"/>
    <property type="project" value="UniProtKB-KW"/>
</dbReference>
<dbReference type="InterPro" id="IPR041468">
    <property type="entry name" value="HTH_ParB/Spo0J"/>
</dbReference>
<gene>
    <name evidence="6" type="ORF">A2660_02185</name>
</gene>
<dbReference type="InterPro" id="IPR050336">
    <property type="entry name" value="Chromosome_partition/occlusion"/>
</dbReference>
<evidence type="ECO:0000313" key="6">
    <source>
        <dbReference type="EMBL" id="OGE80313.1"/>
    </source>
</evidence>
<evidence type="ECO:0000256" key="3">
    <source>
        <dbReference type="ARBA" id="ARBA00023125"/>
    </source>
</evidence>
<protein>
    <recommendedName>
        <fullName evidence="5">ParB-like N-terminal domain-containing protein</fullName>
    </recommendedName>
</protein>
<feature type="compositionally biased region" description="Low complexity" evidence="4">
    <location>
        <begin position="23"/>
        <end position="32"/>
    </location>
</feature>
<dbReference type="Gene3D" id="3.90.1530.30">
    <property type="match status" value="1"/>
</dbReference>
<proteinExistence type="inferred from homology"/>
<comment type="caution">
    <text evidence="6">The sequence shown here is derived from an EMBL/GenBank/DDBJ whole genome shotgun (WGS) entry which is preliminary data.</text>
</comment>
<dbReference type="GO" id="GO:0007059">
    <property type="term" value="P:chromosome segregation"/>
    <property type="evidence" value="ECO:0007669"/>
    <property type="project" value="UniProtKB-KW"/>
</dbReference>
<dbReference type="Pfam" id="PF17762">
    <property type="entry name" value="HTH_ParB"/>
    <property type="match status" value="1"/>
</dbReference>
<keyword evidence="3" id="KW-0238">DNA-binding</keyword>
<dbReference type="InterPro" id="IPR057240">
    <property type="entry name" value="ParB_dimer_C"/>
</dbReference>
<dbReference type="Pfam" id="PF23552">
    <property type="entry name" value="ParB_C"/>
    <property type="match status" value="1"/>
</dbReference>
<dbReference type="EMBL" id="MFEJ01000015">
    <property type="protein sequence ID" value="OGE80313.1"/>
    <property type="molecule type" value="Genomic_DNA"/>
</dbReference>
<sequence>MDENPTIINLSAGQAGPPLVDNPTPVVEQVAEPEPEKPEEPTNEQKIISPPDNLPALNLAEISVDLIKPNPWQPRKVFNEEALKELSASIKEHGVLQPLVVVPDPADGTYQLIVGERRLRAAKLAGLTKVPAVVRDYLEEQHKLELALIENIQRHNLDPIEEATAYKQLVDQYKMTQEEIARRVGKGRTTITNMLRLLHLPLKIQTGIAEGKITEGHGRAILGLMGMEKQLALFEQIIGNGMTVRQVEDKVREMTDRTKLVRAPRGTPADPEVTALENDLRGKLGTKVRVQKSGESGKITIEFFSQDELNSFMEKVRKLEQ</sequence>
<feature type="region of interest" description="Disordered" evidence="4">
    <location>
        <begin position="1"/>
        <end position="52"/>
    </location>
</feature>
<keyword evidence="2" id="KW-0159">Chromosome partition</keyword>
<reference evidence="6 7" key="1">
    <citation type="journal article" date="2016" name="Nat. Commun.">
        <title>Thousands of microbial genomes shed light on interconnected biogeochemical processes in an aquifer system.</title>
        <authorList>
            <person name="Anantharaman K."/>
            <person name="Brown C.T."/>
            <person name="Hug L.A."/>
            <person name="Sharon I."/>
            <person name="Castelle C.J."/>
            <person name="Probst A.J."/>
            <person name="Thomas B.C."/>
            <person name="Singh A."/>
            <person name="Wilkins M.J."/>
            <person name="Karaoz U."/>
            <person name="Brodie E.L."/>
            <person name="Williams K.H."/>
            <person name="Hubbard S.S."/>
            <person name="Banfield J.F."/>
        </authorList>
    </citation>
    <scope>NUCLEOTIDE SEQUENCE [LARGE SCALE GENOMIC DNA]</scope>
</reference>